<feature type="domain" description="Helicase-associated" evidence="1">
    <location>
        <begin position="23"/>
        <end position="101"/>
    </location>
</feature>
<proteinExistence type="predicted"/>
<organism evidence="2">
    <name type="scientific">Proboscia inermis</name>
    <dbReference type="NCBI Taxonomy" id="420281"/>
    <lineage>
        <taxon>Eukaryota</taxon>
        <taxon>Sar</taxon>
        <taxon>Stramenopiles</taxon>
        <taxon>Ochrophyta</taxon>
        <taxon>Bacillariophyta</taxon>
        <taxon>Coscinodiscophyceae</taxon>
        <taxon>Rhizosoleniophycidae</taxon>
        <taxon>Rhizosoleniales</taxon>
        <taxon>Rhizosoleniaceae</taxon>
        <taxon>Proboscia</taxon>
    </lineage>
</organism>
<reference evidence="2" key="1">
    <citation type="submission" date="2021-01" db="EMBL/GenBank/DDBJ databases">
        <authorList>
            <person name="Corre E."/>
            <person name="Pelletier E."/>
            <person name="Niang G."/>
            <person name="Scheremetjew M."/>
            <person name="Finn R."/>
            <person name="Kale V."/>
            <person name="Holt S."/>
            <person name="Cochrane G."/>
            <person name="Meng A."/>
            <person name="Brown T."/>
            <person name="Cohen L."/>
        </authorList>
    </citation>
    <scope>NUCLEOTIDE SEQUENCE</scope>
    <source>
        <strain evidence="2">CCAP1064/1</strain>
    </source>
</reference>
<dbReference type="EMBL" id="HBEL01035629">
    <property type="protein sequence ID" value="CAD8420545.1"/>
    <property type="molecule type" value="Transcribed_RNA"/>
</dbReference>
<accession>A0A7S0CEN6</accession>
<gene>
    <name evidence="2" type="ORF">PINE0816_LOCUS16696</name>
</gene>
<dbReference type="PANTHER" id="PTHR33418">
    <property type="entry name" value="HELICASE-ASSOCIATED"/>
    <property type="match status" value="1"/>
</dbReference>
<evidence type="ECO:0000313" key="2">
    <source>
        <dbReference type="EMBL" id="CAD8420545.1"/>
    </source>
</evidence>
<dbReference type="Pfam" id="PF03457">
    <property type="entry name" value="HA"/>
    <property type="match status" value="1"/>
</dbReference>
<dbReference type="Gene3D" id="6.10.140.530">
    <property type="match status" value="1"/>
</dbReference>
<evidence type="ECO:0000259" key="1">
    <source>
        <dbReference type="Pfam" id="PF03457"/>
    </source>
</evidence>
<dbReference type="AlphaFoldDB" id="A0A7S0CEN6"/>
<dbReference type="InterPro" id="IPR005114">
    <property type="entry name" value="Helicase_assoc"/>
</dbReference>
<name>A0A7S0CEN6_9STRA</name>
<sequence length="161" mass="19478">MTPQRIALLNKIGFVWDCHDYIYTKWLAELKLYAKEHHTSTHPPYKDPKYRKLSLWCRHQRLFYRQQQLNLNDEDKYNAIKNNYSRCLTPERIRMLNETGFEWLSARYCKTGFALEWDVLVAQINKELPKMKSFQDTIDEIDMSTAEDDVFSLWDEEEDDE</sequence>
<dbReference type="PANTHER" id="PTHR33418:SF1">
    <property type="entry name" value="HELICASE-ASSOCIATED DOMAIN-CONTAINING PROTEIN"/>
    <property type="match status" value="1"/>
</dbReference>
<protein>
    <recommendedName>
        <fullName evidence="1">Helicase-associated domain-containing protein</fullName>
    </recommendedName>
</protein>